<dbReference type="InterPro" id="IPR032295">
    <property type="entry name" value="DUF4842"/>
</dbReference>
<feature type="domain" description="DUF4842" evidence="3">
    <location>
        <begin position="509"/>
        <end position="733"/>
    </location>
</feature>
<dbReference type="AlphaFoldDB" id="A0AAV2VZL3"/>
<evidence type="ECO:0000313" key="7">
    <source>
        <dbReference type="Proteomes" id="UP000018211"/>
    </source>
</evidence>
<feature type="domain" description="GEVED" evidence="4">
    <location>
        <begin position="379"/>
        <end position="453"/>
    </location>
</feature>
<dbReference type="SUPFAM" id="SSF101898">
    <property type="entry name" value="NHL repeat"/>
    <property type="match status" value="1"/>
</dbReference>
<evidence type="ECO:0000259" key="5">
    <source>
        <dbReference type="Pfam" id="PF21959"/>
    </source>
</evidence>
<evidence type="ECO:0000313" key="6">
    <source>
        <dbReference type="EMBL" id="CCO49845.1"/>
    </source>
</evidence>
<keyword evidence="2" id="KW-0732">Signal</keyword>
<comment type="caution">
    <text evidence="6">The sequence shown here is derived from an EMBL/GenBank/DDBJ whole genome shotgun (WGS) entry which is preliminary data.</text>
</comment>
<dbReference type="InterPro" id="IPR045474">
    <property type="entry name" value="GEVED"/>
</dbReference>
<gene>
    <name evidence="6" type="ORF">VIBNISOn1_910010</name>
</gene>
<evidence type="ECO:0000259" key="3">
    <source>
        <dbReference type="Pfam" id="PF16130"/>
    </source>
</evidence>
<name>A0AAV2VZL3_9VIBR</name>
<dbReference type="RefSeq" id="WP_022613859.1">
    <property type="nucleotide sequence ID" value="NZ_LK391965.1"/>
</dbReference>
<feature type="domain" description="DUF6923" evidence="5">
    <location>
        <begin position="89"/>
        <end position="288"/>
    </location>
</feature>
<protein>
    <recommendedName>
        <fullName evidence="8">LruC domain-containing protein</fullName>
    </recommendedName>
</protein>
<dbReference type="InterPro" id="IPR054215">
    <property type="entry name" value="DUF6923"/>
</dbReference>
<evidence type="ECO:0000256" key="2">
    <source>
        <dbReference type="SAM" id="SignalP"/>
    </source>
</evidence>
<dbReference type="NCBIfam" id="TIGR04456">
    <property type="entry name" value="LruC_dom"/>
    <property type="match status" value="1"/>
</dbReference>
<reference evidence="6 7" key="1">
    <citation type="journal article" date="2013" name="ISME J.">
        <title>Comparative genomics of pathogenic lineages of Vibrio nigripulchritudo identifies virulence-associated traits.</title>
        <authorList>
            <person name="Goudenege D."/>
            <person name="Labreuche Y."/>
            <person name="Krin E."/>
            <person name="Ansquer D."/>
            <person name="Mangenot S."/>
            <person name="Calteau A."/>
            <person name="Medigue C."/>
            <person name="Mazel D."/>
            <person name="Polz M.F."/>
            <person name="Le Roux F."/>
        </authorList>
    </citation>
    <scope>NUCLEOTIDE SEQUENCE [LARGE SCALE GENOMIC DNA]</scope>
    <source>
        <strain evidence="6 7">SOn1</strain>
    </source>
</reference>
<sequence length="744" mass="80609">MNKKLMGALTLAMAGMTPAISSASTVTAFEACPSKAFLFQSSPVEIWGVNLVTGTTELLNSASPYNGNINGVGFDFGYANGEDESAGTDKRFIYGYDTTNKKVVRVGNDYSVQVLNVSGLPSSTFFVGDVYNRTYYLYRKNTGLYKIDLTPLDSDPNAALTLELISSNSSVNLTDFAFHPGNGKLYGVDNNTGKLHEFATDGSGTITEIGDVGQLGTFGAGYFDVNGYYYVSRNSDVTSGGVVIREGGKIYRIDLSLDESGNINPDNITAIEFATGPTSNQNDGARCANAPVIDEDSTIDFGDAPDAYSTLLLSNGPRHELDGLTWMGVSTPDGDADAAQSPDSDNTIGTTDEDGVGLVTSIEAGLDSVITVYASTSGYLNAWMDWEGNNQFTDSDDQILTDYSLSAGLNTIVLTAPITAVAGETWSRFRFSQQSGLNYYGGSTSGEVEDHQMTIADVDTREEYFPTNEGYVTLAYEDNWPETADYDMNDLVVRYQIKQVLKTVSGTEYVAKSVIKGTLDAVGASYRSGFAVNIPGVDPTNVDTTKTRLYHNGSLVSFETLEESDNNETTFIIIENAKDAQSSNCSYFRTQKACREDVALEFELHVSFIDPTLNGSIGAMPYKPFIFGTPGFAHGSMFNTPPGRSLEIHLPDNAPTSKFDSSFFSLPGDDDSNSGSGKYFKTTNNLPWAIMLFENAEVDTQWIWPTEGTDLLEAYPKFQEYTESGGETFTDWFEASNAVAAKCY</sequence>
<evidence type="ECO:0008006" key="8">
    <source>
        <dbReference type="Google" id="ProtNLM"/>
    </source>
</evidence>
<dbReference type="Pfam" id="PF20009">
    <property type="entry name" value="GEVED"/>
    <property type="match status" value="1"/>
</dbReference>
<feature type="compositionally biased region" description="Polar residues" evidence="1">
    <location>
        <begin position="341"/>
        <end position="350"/>
    </location>
</feature>
<dbReference type="Pfam" id="PF16130">
    <property type="entry name" value="DUF4842"/>
    <property type="match status" value="1"/>
</dbReference>
<evidence type="ECO:0000256" key="1">
    <source>
        <dbReference type="SAM" id="MobiDB-lite"/>
    </source>
</evidence>
<dbReference type="EMBL" id="CAOF01000188">
    <property type="protein sequence ID" value="CCO49845.1"/>
    <property type="molecule type" value="Genomic_DNA"/>
</dbReference>
<dbReference type="Pfam" id="PF21959">
    <property type="entry name" value="DUF6923"/>
    <property type="match status" value="1"/>
</dbReference>
<accession>A0AAV2VZL3</accession>
<evidence type="ECO:0000259" key="4">
    <source>
        <dbReference type="Pfam" id="PF20009"/>
    </source>
</evidence>
<dbReference type="Proteomes" id="UP000018211">
    <property type="component" value="Unassembled WGS sequence"/>
</dbReference>
<feature type="region of interest" description="Disordered" evidence="1">
    <location>
        <begin position="330"/>
        <end position="352"/>
    </location>
</feature>
<dbReference type="InterPro" id="IPR031025">
    <property type="entry name" value="LruC_dom"/>
</dbReference>
<feature type="signal peptide" evidence="2">
    <location>
        <begin position="1"/>
        <end position="23"/>
    </location>
</feature>
<organism evidence="6 7">
    <name type="scientific">Vibrio nigripulchritudo SOn1</name>
    <dbReference type="NCBI Taxonomy" id="1238450"/>
    <lineage>
        <taxon>Bacteria</taxon>
        <taxon>Pseudomonadati</taxon>
        <taxon>Pseudomonadota</taxon>
        <taxon>Gammaproteobacteria</taxon>
        <taxon>Vibrionales</taxon>
        <taxon>Vibrionaceae</taxon>
        <taxon>Vibrio</taxon>
    </lineage>
</organism>
<feature type="chain" id="PRO_5043618223" description="LruC domain-containing protein" evidence="2">
    <location>
        <begin position="24"/>
        <end position="744"/>
    </location>
</feature>
<proteinExistence type="predicted"/>